<protein>
    <recommendedName>
        <fullName evidence="3">Nuclear transport factor 2 family protein</fullName>
    </recommendedName>
</protein>
<evidence type="ECO:0008006" key="3">
    <source>
        <dbReference type="Google" id="ProtNLM"/>
    </source>
</evidence>
<accession>A0ABQ1Q5R0</accession>
<proteinExistence type="predicted"/>
<evidence type="ECO:0000313" key="2">
    <source>
        <dbReference type="Proteomes" id="UP000642571"/>
    </source>
</evidence>
<comment type="caution">
    <text evidence="1">The sequence shown here is derived from an EMBL/GenBank/DDBJ whole genome shotgun (WGS) entry which is preliminary data.</text>
</comment>
<sequence length="175" mass="19624">MIGNSNMLWKLIAICGVLFLAVGCSSVNSEEKDEDRETAEIVVKEMFTGPSEELAENYENIQQSASEIESYYDEEFKPYFSENYYDDAIANRAISLFHSKVQGIDGKMNVEDLTIEPVESVDNAYTYTASVQITKAEAENETVELSGRINFNEDGAITRITHNDLDTFTKAVTTK</sequence>
<dbReference type="EMBL" id="BMIN01000009">
    <property type="protein sequence ID" value="GGD15251.1"/>
    <property type="molecule type" value="Genomic_DNA"/>
</dbReference>
<organism evidence="1 2">
    <name type="scientific">Pontibacillus salipaludis</name>
    <dbReference type="NCBI Taxonomy" id="1697394"/>
    <lineage>
        <taxon>Bacteria</taxon>
        <taxon>Bacillati</taxon>
        <taxon>Bacillota</taxon>
        <taxon>Bacilli</taxon>
        <taxon>Bacillales</taxon>
        <taxon>Bacillaceae</taxon>
        <taxon>Pontibacillus</taxon>
    </lineage>
</organism>
<gene>
    <name evidence="1" type="ORF">GCM10011389_23670</name>
</gene>
<dbReference type="Proteomes" id="UP000642571">
    <property type="component" value="Unassembled WGS sequence"/>
</dbReference>
<keyword evidence="2" id="KW-1185">Reference proteome</keyword>
<evidence type="ECO:0000313" key="1">
    <source>
        <dbReference type="EMBL" id="GGD15251.1"/>
    </source>
</evidence>
<dbReference type="RefSeq" id="WP_188653979.1">
    <property type="nucleotide sequence ID" value="NZ_BMIN01000009.1"/>
</dbReference>
<name>A0ABQ1Q5R0_9BACI</name>
<reference evidence="2" key="1">
    <citation type="journal article" date="2019" name="Int. J. Syst. Evol. Microbiol.">
        <title>The Global Catalogue of Microorganisms (GCM) 10K type strain sequencing project: providing services to taxonomists for standard genome sequencing and annotation.</title>
        <authorList>
            <consortium name="The Broad Institute Genomics Platform"/>
            <consortium name="The Broad Institute Genome Sequencing Center for Infectious Disease"/>
            <person name="Wu L."/>
            <person name="Ma J."/>
        </authorList>
    </citation>
    <scope>NUCLEOTIDE SEQUENCE [LARGE SCALE GENOMIC DNA]</scope>
    <source>
        <strain evidence="2">CGMCC 1.15353</strain>
    </source>
</reference>